<name>A0A1I7UAB4_9PELO</name>
<proteinExistence type="predicted"/>
<dbReference type="AlphaFoldDB" id="A0A1I7UAB4"/>
<sequence>MFSESSSPELHHLSTSAAAAASVAGASIPNASSTIGPSSLLSVDKRHSRLGESSPNLSRIHHTHTQLSLGICFKLVAF</sequence>
<dbReference type="Proteomes" id="UP000095282">
    <property type="component" value="Unplaced"/>
</dbReference>
<keyword evidence="1" id="KW-1185">Reference proteome</keyword>
<evidence type="ECO:0000313" key="2">
    <source>
        <dbReference type="WBParaSite" id="Csp11.Scaffold629.g16465.t1"/>
    </source>
</evidence>
<dbReference type="WBParaSite" id="Csp11.Scaffold629.g16465.t1">
    <property type="protein sequence ID" value="Csp11.Scaffold629.g16465.t1"/>
    <property type="gene ID" value="Csp11.Scaffold629.g16465"/>
</dbReference>
<accession>A0A1I7UAB4</accession>
<evidence type="ECO:0000313" key="1">
    <source>
        <dbReference type="Proteomes" id="UP000095282"/>
    </source>
</evidence>
<dbReference type="STRING" id="1561998.A0A1I7UAB4"/>
<reference evidence="2" key="1">
    <citation type="submission" date="2016-11" db="UniProtKB">
        <authorList>
            <consortium name="WormBaseParasite"/>
        </authorList>
    </citation>
    <scope>IDENTIFICATION</scope>
</reference>
<protein>
    <submittedName>
        <fullName evidence="2">Uncharacterized protein</fullName>
    </submittedName>
</protein>
<organism evidence="1 2">
    <name type="scientific">Caenorhabditis tropicalis</name>
    <dbReference type="NCBI Taxonomy" id="1561998"/>
    <lineage>
        <taxon>Eukaryota</taxon>
        <taxon>Metazoa</taxon>
        <taxon>Ecdysozoa</taxon>
        <taxon>Nematoda</taxon>
        <taxon>Chromadorea</taxon>
        <taxon>Rhabditida</taxon>
        <taxon>Rhabditina</taxon>
        <taxon>Rhabditomorpha</taxon>
        <taxon>Rhabditoidea</taxon>
        <taxon>Rhabditidae</taxon>
        <taxon>Peloderinae</taxon>
        <taxon>Caenorhabditis</taxon>
    </lineage>
</organism>